<dbReference type="KEGG" id="hprf:HLPR_17890"/>
<dbReference type="SMART" id="SM01120">
    <property type="entry name" value="Dak2"/>
    <property type="match status" value="1"/>
</dbReference>
<dbReference type="InterPro" id="IPR004007">
    <property type="entry name" value="DhaL_dom"/>
</dbReference>
<dbReference type="SUPFAM" id="SSF101473">
    <property type="entry name" value="DhaL-like"/>
    <property type="match status" value="1"/>
</dbReference>
<dbReference type="InterPro" id="IPR019986">
    <property type="entry name" value="YloV-like"/>
</dbReference>
<proteinExistence type="predicted"/>
<dbReference type="AlphaFoldDB" id="A0AAU9E7R0"/>
<dbReference type="NCBIfam" id="TIGR03599">
    <property type="entry name" value="YloV"/>
    <property type="match status" value="1"/>
</dbReference>
<dbReference type="Pfam" id="PF13684">
    <property type="entry name" value="FakA-like_C"/>
    <property type="match status" value="1"/>
</dbReference>
<name>A0AAU9E7R0_9FIRM</name>
<sequence length="545" mass="61092">MDIMKIDVELLYRMFKQASIELNKNKSLVDSLNVFPVPDGDTGTNMSLTMKNAVKEISKKEYERVDDLSKAMSKGSLMSARGNSGVILSQIFRGFSKGCVDKEVLTSIDLCKAFISASETAYSAVMKPVEGTILTVIRKTAEKAKDYLEDEVPIHALLKILIKRAEETLDKTPEYLDVLKQAGVVDAGGKGLVFILNGFYNAVVGEEAEEFYELTETVAPHTSTEYTDIKYGYCTEFIIRSDIRDVEKLRDKIFSLGDSMVFVTDDELIKTHIHTNNPGIALEEALKYGELINIKIENMRQQHTSIIENNSSTESDEITKETVEEISKYGFVSVSMGSGISNIFNDLGVSVIIEGGQTMNPSTEDIVVAINKCRAENVIILPNNSNIILAANQAKELIEDKEVFVIPSKSVPQGISSMIEFDLEHSPEQNYNSMCEVLTEVKTIQITYSVRDTVFNDMDIKKDDILGVYEGEISSVGKELKKVVFESLSKAIDEDSEILTIYYGMDVKKEEVEKLKIEIEEKYEDLDVELYYGGQPLYYYIFSIE</sequence>
<evidence type="ECO:0000313" key="3">
    <source>
        <dbReference type="Proteomes" id="UP001321786"/>
    </source>
</evidence>
<organism evidence="2 3">
    <name type="scientific">Helicovermis profundi</name>
    <dbReference type="NCBI Taxonomy" id="3065157"/>
    <lineage>
        <taxon>Bacteria</taxon>
        <taxon>Bacillati</taxon>
        <taxon>Bacillota</taxon>
        <taxon>Clostridia</taxon>
        <taxon>Helicovermis</taxon>
    </lineage>
</organism>
<feature type="domain" description="DhaL" evidence="1">
    <location>
        <begin position="9"/>
        <end position="201"/>
    </location>
</feature>
<evidence type="ECO:0000259" key="1">
    <source>
        <dbReference type="PROSITE" id="PS51480"/>
    </source>
</evidence>
<dbReference type="PROSITE" id="PS51480">
    <property type="entry name" value="DHAL"/>
    <property type="match status" value="1"/>
</dbReference>
<dbReference type="Pfam" id="PF02734">
    <property type="entry name" value="Dak2"/>
    <property type="match status" value="1"/>
</dbReference>
<dbReference type="InterPro" id="IPR033470">
    <property type="entry name" value="FakA-like_C"/>
</dbReference>
<protein>
    <submittedName>
        <fullName evidence="2">DAK2 domain-containing protein</fullName>
    </submittedName>
</protein>
<dbReference type="Pfam" id="PF21645">
    <property type="entry name" value="FakA-like_M"/>
    <property type="match status" value="1"/>
</dbReference>
<dbReference type="SMART" id="SM01121">
    <property type="entry name" value="Dak1_2"/>
    <property type="match status" value="1"/>
</dbReference>
<dbReference type="PANTHER" id="PTHR33434:SF4">
    <property type="entry name" value="PHOSPHATASE PROTEIN"/>
    <property type="match status" value="1"/>
</dbReference>
<dbReference type="RefSeq" id="WP_422388894.1">
    <property type="nucleotide sequence ID" value="NZ_AP028654.1"/>
</dbReference>
<dbReference type="GO" id="GO:0006071">
    <property type="term" value="P:glycerol metabolic process"/>
    <property type="evidence" value="ECO:0007669"/>
    <property type="project" value="InterPro"/>
</dbReference>
<reference evidence="2 3" key="1">
    <citation type="submission" date="2023-08" db="EMBL/GenBank/DDBJ databases">
        <title>Helicovermis profunda gen. nov., sp. nov., a novel mesophilic, fermentative bacterium within the Bacillota from a deep-sea hydrothermal vent chimney.</title>
        <authorList>
            <person name="Miyazaki U."/>
            <person name="Mizutani D."/>
            <person name="Hashimoto Y."/>
            <person name="Tame A."/>
            <person name="Sawayama S."/>
            <person name="Miyazaki J."/>
            <person name="Takai K."/>
            <person name="Nakagawa S."/>
        </authorList>
    </citation>
    <scope>NUCLEOTIDE SEQUENCE [LARGE SCALE GENOMIC DNA]</scope>
    <source>
        <strain evidence="2 3">S502</strain>
    </source>
</reference>
<dbReference type="GO" id="GO:0004371">
    <property type="term" value="F:glycerone kinase activity"/>
    <property type="evidence" value="ECO:0007669"/>
    <property type="project" value="InterPro"/>
</dbReference>
<dbReference type="InterPro" id="IPR050270">
    <property type="entry name" value="DegV_domain_contain"/>
</dbReference>
<accession>A0AAU9E7R0</accession>
<dbReference type="Proteomes" id="UP001321786">
    <property type="component" value="Chromosome"/>
</dbReference>
<dbReference type="PANTHER" id="PTHR33434">
    <property type="entry name" value="DEGV DOMAIN-CONTAINING PROTEIN DR_1986-RELATED"/>
    <property type="match status" value="1"/>
</dbReference>
<dbReference type="EMBL" id="AP028654">
    <property type="protein sequence ID" value="BEP29458.1"/>
    <property type="molecule type" value="Genomic_DNA"/>
</dbReference>
<dbReference type="Gene3D" id="1.25.40.340">
    <property type="match status" value="1"/>
</dbReference>
<keyword evidence="3" id="KW-1185">Reference proteome</keyword>
<gene>
    <name evidence="2" type="ORF">HLPR_17890</name>
</gene>
<evidence type="ECO:0000313" key="2">
    <source>
        <dbReference type="EMBL" id="BEP29458.1"/>
    </source>
</evidence>
<dbReference type="InterPro" id="IPR048394">
    <property type="entry name" value="FakA-like_M"/>
</dbReference>
<dbReference type="InterPro" id="IPR036117">
    <property type="entry name" value="DhaL_dom_sf"/>
</dbReference>